<dbReference type="OrthoDB" id="4502894at2759"/>
<dbReference type="GeneID" id="71987604"/>
<evidence type="ECO:0000256" key="1">
    <source>
        <dbReference type="SAM" id="Phobius"/>
    </source>
</evidence>
<feature type="transmembrane region" description="Helical" evidence="1">
    <location>
        <begin position="84"/>
        <end position="109"/>
    </location>
</feature>
<reference evidence="2" key="2">
    <citation type="journal article" date="2022" name="Microb. Genom.">
        <title>A chromosome-scale genome assembly of the tomato pathogen Cladosporium fulvum reveals a compartmentalized genome architecture and the presence of a dispensable chromosome.</title>
        <authorList>
            <person name="Zaccaron A.Z."/>
            <person name="Chen L.H."/>
            <person name="Samaras A."/>
            <person name="Stergiopoulos I."/>
        </authorList>
    </citation>
    <scope>NUCLEOTIDE SEQUENCE</scope>
    <source>
        <strain evidence="2">Race5_Kim</strain>
    </source>
</reference>
<name>A0A9Q8P9R8_PASFU</name>
<evidence type="ECO:0000313" key="3">
    <source>
        <dbReference type="Proteomes" id="UP000756132"/>
    </source>
</evidence>
<dbReference type="KEGG" id="ffu:CLAFUR5_07726"/>
<dbReference type="OMA" id="HLARLTW"/>
<dbReference type="Proteomes" id="UP000756132">
    <property type="component" value="Chromosome 6"/>
</dbReference>
<evidence type="ECO:0000313" key="2">
    <source>
        <dbReference type="EMBL" id="UJO18448.1"/>
    </source>
</evidence>
<feature type="transmembrane region" description="Helical" evidence="1">
    <location>
        <begin position="53"/>
        <end position="72"/>
    </location>
</feature>
<gene>
    <name evidence="2" type="ORF">CLAFUR5_07726</name>
</gene>
<organism evidence="2 3">
    <name type="scientific">Passalora fulva</name>
    <name type="common">Tomato leaf mold</name>
    <name type="synonym">Cladosporium fulvum</name>
    <dbReference type="NCBI Taxonomy" id="5499"/>
    <lineage>
        <taxon>Eukaryota</taxon>
        <taxon>Fungi</taxon>
        <taxon>Dikarya</taxon>
        <taxon>Ascomycota</taxon>
        <taxon>Pezizomycotina</taxon>
        <taxon>Dothideomycetes</taxon>
        <taxon>Dothideomycetidae</taxon>
        <taxon>Mycosphaerellales</taxon>
        <taxon>Mycosphaerellaceae</taxon>
        <taxon>Fulvia</taxon>
    </lineage>
</organism>
<keyword evidence="1" id="KW-1133">Transmembrane helix</keyword>
<dbReference type="EMBL" id="CP090168">
    <property type="protein sequence ID" value="UJO18448.1"/>
    <property type="molecule type" value="Genomic_DNA"/>
</dbReference>
<proteinExistence type="predicted"/>
<feature type="transmembrane region" description="Helical" evidence="1">
    <location>
        <begin position="23"/>
        <end position="46"/>
    </location>
</feature>
<protein>
    <submittedName>
        <fullName evidence="2">Uncharacterized protein</fullName>
    </submittedName>
</protein>
<reference evidence="2" key="1">
    <citation type="submission" date="2021-12" db="EMBL/GenBank/DDBJ databases">
        <authorList>
            <person name="Zaccaron A."/>
            <person name="Stergiopoulos I."/>
        </authorList>
    </citation>
    <scope>NUCLEOTIDE SEQUENCE</scope>
    <source>
        <strain evidence="2">Race5_Kim</strain>
    </source>
</reference>
<sequence length="189" mass="21314">MPKATIADGTRHLNIYLGWALTISYWICWPVVSVLWYLALAVFFVVKILYWPVAFLLQPVFVFGRVVLNVLATPFRLLVRFQDLYIYLGFAAIVGVGGGLAVFGTYRFLYKVLSLESKPPEVPLRSAKQYREEKQQQRVKAEMPLLSPRHLSPGALSPGYMSMSDGTRRAGGTRGLLAHTILEEEDSDF</sequence>
<keyword evidence="3" id="KW-1185">Reference proteome</keyword>
<dbReference type="RefSeq" id="XP_047762814.1">
    <property type="nucleotide sequence ID" value="XM_047906874.1"/>
</dbReference>
<accession>A0A9Q8P9R8</accession>
<dbReference type="AlphaFoldDB" id="A0A9Q8P9R8"/>
<keyword evidence="1" id="KW-0472">Membrane</keyword>
<keyword evidence="1" id="KW-0812">Transmembrane</keyword>